<reference evidence="2" key="1">
    <citation type="submission" date="2014-09" db="EMBL/GenBank/DDBJ databases">
        <authorList>
            <person name="Magalhaes I.L.F."/>
            <person name="Oliveira U."/>
            <person name="Santos F.R."/>
            <person name="Vidigal T.H.D.A."/>
            <person name="Brescovit A.D."/>
            <person name="Santos A.J."/>
        </authorList>
    </citation>
    <scope>NUCLEOTIDE SEQUENCE</scope>
    <source>
        <tissue evidence="2">Shoot tissue taken approximately 20 cm above the soil surface</tissue>
    </source>
</reference>
<feature type="compositionally biased region" description="Basic residues" evidence="1">
    <location>
        <begin position="1"/>
        <end position="15"/>
    </location>
</feature>
<dbReference type="AlphaFoldDB" id="A0A0A9AVP0"/>
<accession>A0A0A9AVP0</accession>
<sequence>MSAHSHRSRGRCRVPRPRDVVPIRESGSNWVDAPFRAGSRIRLGQFPTQINPNLDQERGKIKPHKHLRKKSNLTCYGAGGCGHRGGADGGSKSRERRRKGSSTLTARRSSDSTGSSTRAPPALFSTIWI</sequence>
<proteinExistence type="predicted"/>
<evidence type="ECO:0000313" key="2">
    <source>
        <dbReference type="EMBL" id="JAD55824.1"/>
    </source>
</evidence>
<feature type="region of interest" description="Disordered" evidence="1">
    <location>
        <begin position="76"/>
        <end position="129"/>
    </location>
</feature>
<evidence type="ECO:0000256" key="1">
    <source>
        <dbReference type="SAM" id="MobiDB-lite"/>
    </source>
</evidence>
<name>A0A0A9AVP0_ARUDO</name>
<protein>
    <submittedName>
        <fullName evidence="2">Uncharacterized protein</fullName>
    </submittedName>
</protein>
<organism evidence="2">
    <name type="scientific">Arundo donax</name>
    <name type="common">Giant reed</name>
    <name type="synonym">Donax arundinaceus</name>
    <dbReference type="NCBI Taxonomy" id="35708"/>
    <lineage>
        <taxon>Eukaryota</taxon>
        <taxon>Viridiplantae</taxon>
        <taxon>Streptophyta</taxon>
        <taxon>Embryophyta</taxon>
        <taxon>Tracheophyta</taxon>
        <taxon>Spermatophyta</taxon>
        <taxon>Magnoliopsida</taxon>
        <taxon>Liliopsida</taxon>
        <taxon>Poales</taxon>
        <taxon>Poaceae</taxon>
        <taxon>PACMAD clade</taxon>
        <taxon>Arundinoideae</taxon>
        <taxon>Arundineae</taxon>
        <taxon>Arundo</taxon>
    </lineage>
</organism>
<feature type="compositionally biased region" description="Gly residues" evidence="1">
    <location>
        <begin position="77"/>
        <end position="89"/>
    </location>
</feature>
<dbReference type="EMBL" id="GBRH01242071">
    <property type="protein sequence ID" value="JAD55824.1"/>
    <property type="molecule type" value="Transcribed_RNA"/>
</dbReference>
<feature type="compositionally biased region" description="Low complexity" evidence="1">
    <location>
        <begin position="101"/>
        <end position="118"/>
    </location>
</feature>
<feature type="region of interest" description="Disordered" evidence="1">
    <location>
        <begin position="1"/>
        <end position="31"/>
    </location>
</feature>
<reference evidence="2" key="2">
    <citation type="journal article" date="2015" name="Data Brief">
        <title>Shoot transcriptome of the giant reed, Arundo donax.</title>
        <authorList>
            <person name="Barrero R.A."/>
            <person name="Guerrero F.D."/>
            <person name="Moolhuijzen P."/>
            <person name="Goolsby J.A."/>
            <person name="Tidwell J."/>
            <person name="Bellgard S.E."/>
            <person name="Bellgard M.I."/>
        </authorList>
    </citation>
    <scope>NUCLEOTIDE SEQUENCE</scope>
    <source>
        <tissue evidence="2">Shoot tissue taken approximately 20 cm above the soil surface</tissue>
    </source>
</reference>